<dbReference type="AlphaFoldDB" id="A0A1B2LVX9"/>
<sequence length="353" mass="40049">MREQGLLDLVNLTTGKLNSNMAVENGKYPFFTCSPETLLIEQFSFDTKALLLAGNNAEGNFCLKYYEGKFDAYQRTYVLTLDDESATTYKYLFYYLKTKLLELKNNSAGSATRFLTLSILRGIRVPLPPLPEQKAIAAVLSSLDDKIDLLHRQNKTLEAMAETLFRQWFIEETKADWEEGVLGQLIDLKYGKALKQEDRSGTGYPVMASSGIVGFHKEYLVEGPGIVIGRKGTLGKVYFIVDNFYPIDTSYFIQSKVSQSNLIFEYFLLKSLDFVNMNSDSAVPGLNRDIALGTQIQIPPHKSILEFNQITCPWFSKFHANTNQIQTLEKLRDTLLPKLMSGEVRVQFEEQTQ</sequence>
<dbReference type="PANTHER" id="PTHR30408:SF13">
    <property type="entry name" value="TYPE I RESTRICTION ENZYME HINDI SPECIFICITY SUBUNIT"/>
    <property type="match status" value="1"/>
</dbReference>
<dbReference type="InterPro" id="IPR000055">
    <property type="entry name" value="Restrct_endonuc_typeI_TRD"/>
</dbReference>
<dbReference type="EMBL" id="CP016895">
    <property type="protein sequence ID" value="AOA57085.1"/>
    <property type="molecule type" value="Genomic_DNA"/>
</dbReference>
<evidence type="ECO:0000256" key="1">
    <source>
        <dbReference type="ARBA" id="ARBA00010923"/>
    </source>
</evidence>
<dbReference type="STRING" id="1789224.BFG52_01115"/>
<dbReference type="GO" id="GO:0003677">
    <property type="term" value="F:DNA binding"/>
    <property type="evidence" value="ECO:0007669"/>
    <property type="project" value="UniProtKB-KW"/>
</dbReference>
<dbReference type="InterPro" id="IPR044946">
    <property type="entry name" value="Restrct_endonuc_typeI_TRD_sf"/>
</dbReference>
<dbReference type="Gene3D" id="3.90.220.20">
    <property type="entry name" value="DNA methylase specificity domains"/>
    <property type="match status" value="2"/>
</dbReference>
<feature type="domain" description="Type I restriction modification DNA specificity" evidence="4">
    <location>
        <begin position="176"/>
        <end position="320"/>
    </location>
</feature>
<dbReference type="PANTHER" id="PTHR30408">
    <property type="entry name" value="TYPE-1 RESTRICTION ENZYME ECOKI SPECIFICITY PROTEIN"/>
    <property type="match status" value="1"/>
</dbReference>
<evidence type="ECO:0000313" key="6">
    <source>
        <dbReference type="Proteomes" id="UP000093391"/>
    </source>
</evidence>
<evidence type="ECO:0000256" key="3">
    <source>
        <dbReference type="ARBA" id="ARBA00023125"/>
    </source>
</evidence>
<gene>
    <name evidence="5" type="ORF">BFG52_01115</name>
</gene>
<dbReference type="CDD" id="cd17267">
    <property type="entry name" value="RMtype1_S_EcoAO83I-TRD1-CR1_like"/>
    <property type="match status" value="1"/>
</dbReference>
<dbReference type="Proteomes" id="UP000093391">
    <property type="component" value="Chromosome"/>
</dbReference>
<dbReference type="KEGG" id="ala:BFG52_01115"/>
<reference evidence="5 6" key="1">
    <citation type="submission" date="2016-08" db="EMBL/GenBank/DDBJ databases">
        <authorList>
            <person name="Seilhamer J.J."/>
        </authorList>
    </citation>
    <scope>NUCLEOTIDE SEQUENCE [LARGE SCALE GENOMIC DNA]</scope>
    <source>
        <strain evidence="5 6">BRTC-1</strain>
    </source>
</reference>
<keyword evidence="2" id="KW-0680">Restriction system</keyword>
<feature type="domain" description="Type I restriction modification DNA specificity" evidence="4">
    <location>
        <begin position="8"/>
        <end position="158"/>
    </location>
</feature>
<dbReference type="Pfam" id="PF01420">
    <property type="entry name" value="Methylase_S"/>
    <property type="match status" value="2"/>
</dbReference>
<dbReference type="RefSeq" id="WP_067551444.1">
    <property type="nucleotide sequence ID" value="NZ_CP016895.1"/>
</dbReference>
<dbReference type="GO" id="GO:0009307">
    <property type="term" value="P:DNA restriction-modification system"/>
    <property type="evidence" value="ECO:0007669"/>
    <property type="project" value="UniProtKB-KW"/>
</dbReference>
<accession>A0A1B2LVX9</accession>
<organism evidence="5 6">
    <name type="scientific">Acinetobacter larvae</name>
    <dbReference type="NCBI Taxonomy" id="1789224"/>
    <lineage>
        <taxon>Bacteria</taxon>
        <taxon>Pseudomonadati</taxon>
        <taxon>Pseudomonadota</taxon>
        <taxon>Gammaproteobacteria</taxon>
        <taxon>Moraxellales</taxon>
        <taxon>Moraxellaceae</taxon>
        <taxon>Acinetobacter</taxon>
    </lineage>
</organism>
<dbReference type="InterPro" id="IPR052021">
    <property type="entry name" value="Type-I_RS_S_subunit"/>
</dbReference>
<name>A0A1B2LVX9_9GAMM</name>
<dbReference type="Gene3D" id="1.10.287.1120">
    <property type="entry name" value="Bipartite methylase S protein"/>
    <property type="match status" value="1"/>
</dbReference>
<keyword evidence="6" id="KW-1185">Reference proteome</keyword>
<keyword evidence="3" id="KW-0238">DNA-binding</keyword>
<evidence type="ECO:0000259" key="4">
    <source>
        <dbReference type="Pfam" id="PF01420"/>
    </source>
</evidence>
<dbReference type="REBASE" id="153667">
    <property type="entry name" value="S.AspBRTC1II"/>
</dbReference>
<evidence type="ECO:0000313" key="5">
    <source>
        <dbReference type="EMBL" id="AOA57085.1"/>
    </source>
</evidence>
<evidence type="ECO:0000256" key="2">
    <source>
        <dbReference type="ARBA" id="ARBA00022747"/>
    </source>
</evidence>
<comment type="similarity">
    <text evidence="1">Belongs to the type-I restriction system S methylase family.</text>
</comment>
<proteinExistence type="inferred from homology"/>
<dbReference type="SUPFAM" id="SSF116734">
    <property type="entry name" value="DNA methylase specificity domain"/>
    <property type="match status" value="2"/>
</dbReference>
<protein>
    <recommendedName>
        <fullName evidence="4">Type I restriction modification DNA specificity domain-containing protein</fullName>
    </recommendedName>
</protein>
<dbReference type="OrthoDB" id="9798929at2"/>